<dbReference type="PaxDb" id="55529-EKX43510"/>
<proteinExistence type="inferred from homology"/>
<keyword evidence="5" id="KW-0732">Signal</keyword>
<feature type="chain" id="PRO_5008770929" description="Apyrase" evidence="5">
    <location>
        <begin position="24"/>
        <end position="444"/>
    </location>
</feature>
<feature type="signal peptide" evidence="5">
    <location>
        <begin position="1"/>
        <end position="23"/>
    </location>
</feature>
<dbReference type="RefSeq" id="XP_005830490.1">
    <property type="nucleotide sequence ID" value="XM_005830433.1"/>
</dbReference>
<name>L1J5Z7_GUITC</name>
<accession>L1J5Z7</accession>
<dbReference type="GeneID" id="17300054"/>
<dbReference type="KEGG" id="gtt:GUITHDRAFT_95407"/>
<sequence>MMRKGFSLLLPLLLLLFSQTTIGDEAGEAVKYYIVIDAGSSGCRIHIYRYFFARGELLPTISLPDKKLKKSPGLSSFASNPSDAGASLAGLIAFAMENVPKNFHATTPVRLAATAGLRMVPTETAKLILDSCYDYMSKNSPFLIKREKISIISGQDEGAFGWLSLNFLLKRLEGMVDASLGTVGTIEMGGASAQVTVQIGREVASEEDSYPTTYQLHLDGQTYKLYVHSYLGFGQEQARHKYNEMVTDEQDPCFPAGYVKDATIKSDEYAGRSGGPVVGTGNFSHCKRNVDRLFKSDKMCSTPPCSFAGVHQPRFWESKQSKGIVLFENFFHSSRALSMPNMETGVTVDSFLVEGSKFCSLRWESIKKRAENGLYPLMEKDKDNKLCFSMAYLSSFLGLHCPPLPPHLSCLRREGHRHPALVQDARARGGAGHADRMGAGDHAA</sequence>
<evidence type="ECO:0000256" key="5">
    <source>
        <dbReference type="SAM" id="SignalP"/>
    </source>
</evidence>
<dbReference type="InterPro" id="IPR000407">
    <property type="entry name" value="GDA1_CD39_NTPase"/>
</dbReference>
<dbReference type="EnsemblProtists" id="EKX43510">
    <property type="protein sequence ID" value="EKX43510"/>
    <property type="gene ID" value="GUITHDRAFT_95407"/>
</dbReference>
<protein>
    <recommendedName>
        <fullName evidence="9">Apyrase</fullName>
    </recommendedName>
</protein>
<evidence type="ECO:0000313" key="6">
    <source>
        <dbReference type="EMBL" id="EKX43510.1"/>
    </source>
</evidence>
<dbReference type="AlphaFoldDB" id="L1J5Z7"/>
<dbReference type="GO" id="GO:0005524">
    <property type="term" value="F:ATP binding"/>
    <property type="evidence" value="ECO:0007669"/>
    <property type="project" value="UniProtKB-KW"/>
</dbReference>
<dbReference type="Proteomes" id="UP000011087">
    <property type="component" value="Unassembled WGS sequence"/>
</dbReference>
<evidence type="ECO:0000256" key="4">
    <source>
        <dbReference type="PIRSR" id="PIRSR600407-2"/>
    </source>
</evidence>
<dbReference type="eggNOG" id="KOG1386">
    <property type="taxonomic scope" value="Eukaryota"/>
</dbReference>
<reference evidence="8" key="2">
    <citation type="submission" date="2012-11" db="EMBL/GenBank/DDBJ databases">
        <authorList>
            <person name="Kuo A."/>
            <person name="Curtis B.A."/>
            <person name="Tanifuji G."/>
            <person name="Burki F."/>
            <person name="Gruber A."/>
            <person name="Irimia M."/>
            <person name="Maruyama S."/>
            <person name="Arias M.C."/>
            <person name="Ball S.G."/>
            <person name="Gile G.H."/>
            <person name="Hirakawa Y."/>
            <person name="Hopkins J.F."/>
            <person name="Rensing S.A."/>
            <person name="Schmutz J."/>
            <person name="Symeonidi A."/>
            <person name="Elias M."/>
            <person name="Eveleigh R.J."/>
            <person name="Herman E.K."/>
            <person name="Klute M.J."/>
            <person name="Nakayama T."/>
            <person name="Obornik M."/>
            <person name="Reyes-Prieto A."/>
            <person name="Armbrust E.V."/>
            <person name="Aves S.J."/>
            <person name="Beiko R.G."/>
            <person name="Coutinho P."/>
            <person name="Dacks J.B."/>
            <person name="Durnford D.G."/>
            <person name="Fast N.M."/>
            <person name="Green B.R."/>
            <person name="Grisdale C."/>
            <person name="Hempe F."/>
            <person name="Henrissat B."/>
            <person name="Hoppner M.P."/>
            <person name="Ishida K.-I."/>
            <person name="Kim E."/>
            <person name="Koreny L."/>
            <person name="Kroth P.G."/>
            <person name="Liu Y."/>
            <person name="Malik S.-B."/>
            <person name="Maier U.G."/>
            <person name="McRose D."/>
            <person name="Mock T."/>
            <person name="Neilson J.A."/>
            <person name="Onodera N.T."/>
            <person name="Poole A.M."/>
            <person name="Pritham E.J."/>
            <person name="Richards T.A."/>
            <person name="Rocap G."/>
            <person name="Roy S.W."/>
            <person name="Sarai C."/>
            <person name="Schaack S."/>
            <person name="Shirato S."/>
            <person name="Slamovits C.H."/>
            <person name="Spencer D.F."/>
            <person name="Suzuki S."/>
            <person name="Worden A.Z."/>
            <person name="Zauner S."/>
            <person name="Barry K."/>
            <person name="Bell C."/>
            <person name="Bharti A.K."/>
            <person name="Crow J.A."/>
            <person name="Grimwood J."/>
            <person name="Kramer R."/>
            <person name="Lindquist E."/>
            <person name="Lucas S."/>
            <person name="Salamov A."/>
            <person name="McFadden G.I."/>
            <person name="Lane C.E."/>
            <person name="Keeling P.J."/>
            <person name="Gray M.W."/>
            <person name="Grigoriev I.V."/>
            <person name="Archibald J.M."/>
        </authorList>
    </citation>
    <scope>NUCLEOTIDE SEQUENCE</scope>
    <source>
        <strain evidence="8">CCMP2712</strain>
    </source>
</reference>
<reference evidence="6 8" key="1">
    <citation type="journal article" date="2012" name="Nature">
        <title>Algal genomes reveal evolutionary mosaicism and the fate of nucleomorphs.</title>
        <authorList>
            <consortium name="DOE Joint Genome Institute"/>
            <person name="Curtis B.A."/>
            <person name="Tanifuji G."/>
            <person name="Burki F."/>
            <person name="Gruber A."/>
            <person name="Irimia M."/>
            <person name="Maruyama S."/>
            <person name="Arias M.C."/>
            <person name="Ball S.G."/>
            <person name="Gile G.H."/>
            <person name="Hirakawa Y."/>
            <person name="Hopkins J.F."/>
            <person name="Kuo A."/>
            <person name="Rensing S.A."/>
            <person name="Schmutz J."/>
            <person name="Symeonidi A."/>
            <person name="Elias M."/>
            <person name="Eveleigh R.J."/>
            <person name="Herman E.K."/>
            <person name="Klute M.J."/>
            <person name="Nakayama T."/>
            <person name="Obornik M."/>
            <person name="Reyes-Prieto A."/>
            <person name="Armbrust E.V."/>
            <person name="Aves S.J."/>
            <person name="Beiko R.G."/>
            <person name="Coutinho P."/>
            <person name="Dacks J.B."/>
            <person name="Durnford D.G."/>
            <person name="Fast N.M."/>
            <person name="Green B.R."/>
            <person name="Grisdale C.J."/>
            <person name="Hempel F."/>
            <person name="Henrissat B."/>
            <person name="Hoppner M.P."/>
            <person name="Ishida K."/>
            <person name="Kim E."/>
            <person name="Koreny L."/>
            <person name="Kroth P.G."/>
            <person name="Liu Y."/>
            <person name="Malik S.B."/>
            <person name="Maier U.G."/>
            <person name="McRose D."/>
            <person name="Mock T."/>
            <person name="Neilson J.A."/>
            <person name="Onodera N.T."/>
            <person name="Poole A.M."/>
            <person name="Pritham E.J."/>
            <person name="Richards T.A."/>
            <person name="Rocap G."/>
            <person name="Roy S.W."/>
            <person name="Sarai C."/>
            <person name="Schaack S."/>
            <person name="Shirato S."/>
            <person name="Slamovits C.H."/>
            <person name="Spencer D.F."/>
            <person name="Suzuki S."/>
            <person name="Worden A.Z."/>
            <person name="Zauner S."/>
            <person name="Barry K."/>
            <person name="Bell C."/>
            <person name="Bharti A.K."/>
            <person name="Crow J.A."/>
            <person name="Grimwood J."/>
            <person name="Kramer R."/>
            <person name="Lindquist E."/>
            <person name="Lucas S."/>
            <person name="Salamov A."/>
            <person name="McFadden G.I."/>
            <person name="Lane C.E."/>
            <person name="Keeling P.J."/>
            <person name="Gray M.W."/>
            <person name="Grigoriev I.V."/>
            <person name="Archibald J.M."/>
        </authorList>
    </citation>
    <scope>NUCLEOTIDE SEQUENCE</scope>
    <source>
        <strain evidence="6 8">CCMP2712</strain>
    </source>
</reference>
<dbReference type="Gene3D" id="3.30.420.40">
    <property type="match status" value="1"/>
</dbReference>
<evidence type="ECO:0000256" key="3">
    <source>
        <dbReference type="PIRSR" id="PIRSR600407-1"/>
    </source>
</evidence>
<comment type="similarity">
    <text evidence="1">Belongs to the GDA1/CD39 NTPase family.</text>
</comment>
<dbReference type="PANTHER" id="PTHR11782:SF83">
    <property type="entry name" value="GUANOSINE-DIPHOSPHATASE"/>
    <property type="match status" value="1"/>
</dbReference>
<evidence type="ECO:0000313" key="8">
    <source>
        <dbReference type="Proteomes" id="UP000011087"/>
    </source>
</evidence>
<evidence type="ECO:0000313" key="7">
    <source>
        <dbReference type="EnsemblProtists" id="EKX43510"/>
    </source>
</evidence>
<organism evidence="6">
    <name type="scientific">Guillardia theta (strain CCMP2712)</name>
    <name type="common">Cryptophyte</name>
    <dbReference type="NCBI Taxonomy" id="905079"/>
    <lineage>
        <taxon>Eukaryota</taxon>
        <taxon>Cryptophyceae</taxon>
        <taxon>Pyrenomonadales</taxon>
        <taxon>Geminigeraceae</taxon>
        <taxon>Guillardia</taxon>
    </lineage>
</organism>
<keyword evidence="2" id="KW-0378">Hydrolase</keyword>
<dbReference type="Pfam" id="PF01150">
    <property type="entry name" value="GDA1_CD39"/>
    <property type="match status" value="1"/>
</dbReference>
<dbReference type="PANTHER" id="PTHR11782">
    <property type="entry name" value="ADENOSINE/GUANOSINE DIPHOSPHATASE"/>
    <property type="match status" value="1"/>
</dbReference>
<evidence type="ECO:0008006" key="9">
    <source>
        <dbReference type="Google" id="ProtNLM"/>
    </source>
</evidence>
<dbReference type="Gene3D" id="3.30.420.150">
    <property type="entry name" value="Exopolyphosphatase. Domain 2"/>
    <property type="match status" value="1"/>
</dbReference>
<dbReference type="OMA" id="GNAISDM"/>
<dbReference type="CDD" id="cd24003">
    <property type="entry name" value="ASKHA_NBD_GDA1_CD39_NTPase"/>
    <property type="match status" value="1"/>
</dbReference>
<reference evidence="7" key="3">
    <citation type="submission" date="2016-03" db="UniProtKB">
        <authorList>
            <consortium name="EnsemblProtists"/>
        </authorList>
    </citation>
    <scope>IDENTIFICATION</scope>
</reference>
<keyword evidence="8" id="KW-1185">Reference proteome</keyword>
<keyword evidence="4" id="KW-0547">Nucleotide-binding</keyword>
<dbReference type="GO" id="GO:0016020">
    <property type="term" value="C:membrane"/>
    <property type="evidence" value="ECO:0007669"/>
    <property type="project" value="TreeGrafter"/>
</dbReference>
<dbReference type="HOGENOM" id="CLU_010246_0_3_1"/>
<dbReference type="GO" id="GO:0009134">
    <property type="term" value="P:nucleoside diphosphate catabolic process"/>
    <property type="evidence" value="ECO:0007669"/>
    <property type="project" value="TreeGrafter"/>
</dbReference>
<gene>
    <name evidence="6" type="ORF">GUITHDRAFT_95407</name>
</gene>
<dbReference type="OrthoDB" id="6372431at2759"/>
<evidence type="ECO:0000256" key="2">
    <source>
        <dbReference type="ARBA" id="ARBA00022801"/>
    </source>
</evidence>
<keyword evidence="4" id="KW-0067">ATP-binding</keyword>
<feature type="active site" description="Proton acceptor" evidence="3">
    <location>
        <position position="157"/>
    </location>
</feature>
<feature type="binding site" evidence="4">
    <location>
        <begin position="190"/>
        <end position="194"/>
    </location>
    <ligand>
        <name>ATP</name>
        <dbReference type="ChEBI" id="CHEBI:30616"/>
    </ligand>
</feature>
<dbReference type="GO" id="GO:0017110">
    <property type="term" value="F:nucleoside diphosphate phosphatase activity"/>
    <property type="evidence" value="ECO:0007669"/>
    <property type="project" value="TreeGrafter"/>
</dbReference>
<dbReference type="EMBL" id="JH993010">
    <property type="protein sequence ID" value="EKX43510.1"/>
    <property type="molecule type" value="Genomic_DNA"/>
</dbReference>
<evidence type="ECO:0000256" key="1">
    <source>
        <dbReference type="ARBA" id="ARBA00009283"/>
    </source>
</evidence>